<dbReference type="Pfam" id="PF01527">
    <property type="entry name" value="HTH_Tnp_1"/>
    <property type="match status" value="1"/>
</dbReference>
<keyword evidence="2" id="KW-1185">Reference proteome</keyword>
<dbReference type="Proteomes" id="UP000325134">
    <property type="component" value="Unassembled WGS sequence"/>
</dbReference>
<protein>
    <submittedName>
        <fullName evidence="1">Transposase and inactivated derivatives</fullName>
    </submittedName>
</protein>
<dbReference type="GO" id="GO:0004803">
    <property type="term" value="F:transposase activity"/>
    <property type="evidence" value="ECO:0007669"/>
    <property type="project" value="InterPro"/>
</dbReference>
<name>A0A1M4V195_9RHOB</name>
<evidence type="ECO:0000313" key="2">
    <source>
        <dbReference type="Proteomes" id="UP000325134"/>
    </source>
</evidence>
<gene>
    <name evidence="1" type="ORF">SAMN05444279_10585</name>
</gene>
<dbReference type="OrthoDB" id="9800877at2"/>
<dbReference type="AlphaFoldDB" id="A0A1M4V195"/>
<dbReference type="RefSeq" id="WP_149775013.1">
    <property type="nucleotide sequence ID" value="NZ_FQVK01000005.1"/>
</dbReference>
<dbReference type="InterPro" id="IPR010921">
    <property type="entry name" value="Trp_repressor/repl_initiator"/>
</dbReference>
<reference evidence="1 2" key="1">
    <citation type="submission" date="2016-11" db="EMBL/GenBank/DDBJ databases">
        <authorList>
            <person name="Varghese N."/>
            <person name="Submissions S."/>
        </authorList>
    </citation>
    <scope>NUCLEOTIDE SEQUENCE [LARGE SCALE GENOMIC DNA]</scope>
    <source>
        <strain evidence="1 2">DSM 29341</strain>
    </source>
</reference>
<dbReference type="InterPro" id="IPR002514">
    <property type="entry name" value="Transposase_8"/>
</dbReference>
<dbReference type="GO" id="GO:0006313">
    <property type="term" value="P:DNA transposition"/>
    <property type="evidence" value="ECO:0007669"/>
    <property type="project" value="InterPro"/>
</dbReference>
<organism evidence="1 2">
    <name type="scientific">Ruegeria intermedia</name>
    <dbReference type="NCBI Taxonomy" id="996115"/>
    <lineage>
        <taxon>Bacteria</taxon>
        <taxon>Pseudomonadati</taxon>
        <taxon>Pseudomonadota</taxon>
        <taxon>Alphaproteobacteria</taxon>
        <taxon>Rhodobacterales</taxon>
        <taxon>Roseobacteraceae</taxon>
        <taxon>Ruegeria</taxon>
    </lineage>
</organism>
<sequence length="116" mass="12613">METTAEFLRSLGGVVYADGPRLRPEEVKARIVAETLEPGVTVNPVAARYGVCVANHISDWRRLAKDGKLVLLAATPLDEPTVFAPLVMFEPEPPLVRQLSKLSDIRSRSSSANSAK</sequence>
<dbReference type="SUPFAM" id="SSF48295">
    <property type="entry name" value="TrpR-like"/>
    <property type="match status" value="1"/>
</dbReference>
<accession>A0A1M4V195</accession>
<dbReference type="EMBL" id="FQVK01000005">
    <property type="protein sequence ID" value="SHE62699.1"/>
    <property type="molecule type" value="Genomic_DNA"/>
</dbReference>
<evidence type="ECO:0000313" key="1">
    <source>
        <dbReference type="EMBL" id="SHE62699.1"/>
    </source>
</evidence>
<proteinExistence type="predicted"/>
<dbReference type="GO" id="GO:0043565">
    <property type="term" value="F:sequence-specific DNA binding"/>
    <property type="evidence" value="ECO:0007669"/>
    <property type="project" value="InterPro"/>
</dbReference>